<dbReference type="InterPro" id="IPR011075">
    <property type="entry name" value="TetR_C"/>
</dbReference>
<dbReference type="RefSeq" id="WP_154075432.1">
    <property type="nucleotide sequence ID" value="NZ_CP045929.1"/>
</dbReference>
<proteinExistence type="predicted"/>
<evidence type="ECO:0000313" key="7">
    <source>
        <dbReference type="Proteomes" id="UP000371041"/>
    </source>
</evidence>
<organism evidence="6 7">
    <name type="scientific">Allosaccharopolyspora coralli</name>
    <dbReference type="NCBI Taxonomy" id="2665642"/>
    <lineage>
        <taxon>Bacteria</taxon>
        <taxon>Bacillati</taxon>
        <taxon>Actinomycetota</taxon>
        <taxon>Actinomycetes</taxon>
        <taxon>Pseudonocardiales</taxon>
        <taxon>Pseudonocardiaceae</taxon>
        <taxon>Allosaccharopolyspora</taxon>
    </lineage>
</organism>
<evidence type="ECO:0000259" key="5">
    <source>
        <dbReference type="PROSITE" id="PS50977"/>
    </source>
</evidence>
<dbReference type="SUPFAM" id="SSF48498">
    <property type="entry name" value="Tetracyclin repressor-like, C-terminal domain"/>
    <property type="match status" value="1"/>
</dbReference>
<evidence type="ECO:0000256" key="4">
    <source>
        <dbReference type="PROSITE-ProRule" id="PRU00335"/>
    </source>
</evidence>
<dbReference type="Proteomes" id="UP000371041">
    <property type="component" value="Chromosome"/>
</dbReference>
<dbReference type="SUPFAM" id="SSF46689">
    <property type="entry name" value="Homeodomain-like"/>
    <property type="match status" value="1"/>
</dbReference>
<evidence type="ECO:0000256" key="2">
    <source>
        <dbReference type="ARBA" id="ARBA00023125"/>
    </source>
</evidence>
<dbReference type="Pfam" id="PF16859">
    <property type="entry name" value="TetR_C_11"/>
    <property type="match status" value="1"/>
</dbReference>
<dbReference type="Gene3D" id="1.10.10.60">
    <property type="entry name" value="Homeodomain-like"/>
    <property type="match status" value="1"/>
</dbReference>
<evidence type="ECO:0000256" key="1">
    <source>
        <dbReference type="ARBA" id="ARBA00023015"/>
    </source>
</evidence>
<feature type="DNA-binding region" description="H-T-H motif" evidence="4">
    <location>
        <begin position="27"/>
        <end position="46"/>
    </location>
</feature>
<gene>
    <name evidence="6" type="ORF">GIY23_04055</name>
</gene>
<evidence type="ECO:0000256" key="3">
    <source>
        <dbReference type="ARBA" id="ARBA00023163"/>
    </source>
</evidence>
<evidence type="ECO:0000313" key="6">
    <source>
        <dbReference type="EMBL" id="QGK68829.1"/>
    </source>
</evidence>
<keyword evidence="3" id="KW-0804">Transcription</keyword>
<dbReference type="PROSITE" id="PS50977">
    <property type="entry name" value="HTH_TETR_2"/>
    <property type="match status" value="1"/>
</dbReference>
<accession>A0A5Q3QB45</accession>
<dbReference type="InterPro" id="IPR001647">
    <property type="entry name" value="HTH_TetR"/>
</dbReference>
<keyword evidence="2 4" id="KW-0238">DNA-binding</keyword>
<dbReference type="EMBL" id="CP045929">
    <property type="protein sequence ID" value="QGK68829.1"/>
    <property type="molecule type" value="Genomic_DNA"/>
</dbReference>
<protein>
    <submittedName>
        <fullName evidence="6">TetR family transcriptional regulator</fullName>
    </submittedName>
</protein>
<dbReference type="InterPro" id="IPR050109">
    <property type="entry name" value="HTH-type_TetR-like_transc_reg"/>
</dbReference>
<dbReference type="KEGG" id="sace:GIY23_04055"/>
<sequence length="186" mass="20188">MARPRTVTRVHQAVLAMVGEIGFARLTMEGIATRAQVSKQTLYRSWPSPAAILFDALLASSSAPNGEIQVPDTGQLANDLEALLLATVAEMNDAAHDTMLRAVTAEIQTDPALATDLRTRLLDPQLRAVAARLAEAGVQDPAAITELLYGPMFHRWLLRTGPLDTDWAQAHLQRVLKAIDWSTSSP</sequence>
<keyword evidence="7" id="KW-1185">Reference proteome</keyword>
<dbReference type="AlphaFoldDB" id="A0A5Q3QB45"/>
<feature type="domain" description="HTH tetR-type" evidence="5">
    <location>
        <begin position="4"/>
        <end position="64"/>
    </location>
</feature>
<dbReference type="Pfam" id="PF00440">
    <property type="entry name" value="TetR_N"/>
    <property type="match status" value="1"/>
</dbReference>
<dbReference type="InterPro" id="IPR036271">
    <property type="entry name" value="Tet_transcr_reg_TetR-rel_C_sf"/>
</dbReference>
<reference evidence="7" key="1">
    <citation type="submission" date="2019-11" db="EMBL/GenBank/DDBJ databases">
        <title>The complete genome sequence of Saccharopolyspora sp. E2A.</title>
        <authorList>
            <person name="Zhang G."/>
        </authorList>
    </citation>
    <scope>NUCLEOTIDE SEQUENCE [LARGE SCALE GENOMIC DNA]</scope>
    <source>
        <strain evidence="7">E2A</strain>
    </source>
</reference>
<dbReference type="PANTHER" id="PTHR30055">
    <property type="entry name" value="HTH-TYPE TRANSCRIPTIONAL REGULATOR RUTR"/>
    <property type="match status" value="1"/>
</dbReference>
<dbReference type="InterPro" id="IPR009057">
    <property type="entry name" value="Homeodomain-like_sf"/>
</dbReference>
<dbReference type="PANTHER" id="PTHR30055:SF148">
    <property type="entry name" value="TETR-FAMILY TRANSCRIPTIONAL REGULATOR"/>
    <property type="match status" value="1"/>
</dbReference>
<dbReference type="GO" id="GO:0003700">
    <property type="term" value="F:DNA-binding transcription factor activity"/>
    <property type="evidence" value="ECO:0007669"/>
    <property type="project" value="TreeGrafter"/>
</dbReference>
<name>A0A5Q3QB45_9PSEU</name>
<dbReference type="GO" id="GO:0000976">
    <property type="term" value="F:transcription cis-regulatory region binding"/>
    <property type="evidence" value="ECO:0007669"/>
    <property type="project" value="TreeGrafter"/>
</dbReference>
<keyword evidence="1" id="KW-0805">Transcription regulation</keyword>
<dbReference type="Gene3D" id="1.10.357.10">
    <property type="entry name" value="Tetracycline Repressor, domain 2"/>
    <property type="match status" value="1"/>
</dbReference>